<keyword evidence="1" id="KW-0614">Plasmid</keyword>
<dbReference type="EMBL" id="CP034172">
    <property type="protein sequence ID" value="AZI21524.1"/>
    <property type="molecule type" value="Genomic_DNA"/>
</dbReference>
<sequence>MKSIIMHKIIVFIDNTNIDEVENIYKGKVKDYMLGHLIDKKNKYKEYRINNNSLAWLDFIGNLDEQNSEILFDFINNRKR</sequence>
<accession>A0A3G8WTM0</accession>
<evidence type="ECO:0000313" key="1">
    <source>
        <dbReference type="EMBL" id="AZI21524.1"/>
    </source>
</evidence>
<geneLocation type="plasmid" evidence="1">
    <name>unnamed</name>
</geneLocation>
<dbReference type="RefSeq" id="WP_124785698.1">
    <property type="nucleotide sequence ID" value="NZ_CP034172.1"/>
</dbReference>
<name>A0A3G8WTM0_9FLAO</name>
<reference evidence="2" key="1">
    <citation type="submission" date="2018-11" db="EMBL/GenBank/DDBJ databases">
        <title>Proposal to divide the Flavobacteriaceae and reorganize its genera based on Amino Acid Identity values calculated from whole genome sequences.</title>
        <authorList>
            <person name="Nicholson A.C."/>
            <person name="Gulvik C.A."/>
            <person name="Whitney A.M."/>
            <person name="Humrighouse B.W."/>
            <person name="Bell M."/>
            <person name="Holmes B."/>
            <person name="Steigerwalt A.B."/>
            <person name="Villarma A."/>
            <person name="Sheth M."/>
            <person name="Batra D."/>
            <person name="Pryor J."/>
            <person name="Bernardet J.-F."/>
            <person name="Hugo C."/>
            <person name="Kampfer P."/>
            <person name="Newman J.D."/>
            <person name="McQuiston J.R."/>
        </authorList>
    </citation>
    <scope>NUCLEOTIDE SEQUENCE [LARGE SCALE GENOMIC DNA]</scope>
    <source>
        <strain evidence="2">H4753</strain>
        <plasmid evidence="2">unnamed</plasmid>
    </source>
</reference>
<organism evidence="1 2">
    <name type="scientific">Chryseobacterium taklimakanense</name>
    <dbReference type="NCBI Taxonomy" id="536441"/>
    <lineage>
        <taxon>Bacteria</taxon>
        <taxon>Pseudomonadati</taxon>
        <taxon>Bacteroidota</taxon>
        <taxon>Flavobacteriia</taxon>
        <taxon>Flavobacteriales</taxon>
        <taxon>Weeksellaceae</taxon>
        <taxon>Chryseobacterium group</taxon>
        <taxon>Chryseobacterium</taxon>
    </lineage>
</organism>
<dbReference type="Proteomes" id="UP000282297">
    <property type="component" value="Plasmid unnamed"/>
</dbReference>
<protein>
    <submittedName>
        <fullName evidence="1">Uncharacterized protein</fullName>
    </submittedName>
</protein>
<gene>
    <name evidence="1" type="ORF">EIH08_12495</name>
</gene>
<dbReference type="AlphaFoldDB" id="A0A3G8WTM0"/>
<proteinExistence type="predicted"/>
<evidence type="ECO:0000313" key="2">
    <source>
        <dbReference type="Proteomes" id="UP000282297"/>
    </source>
</evidence>